<accession>V8QPQ0</accession>
<protein>
    <submittedName>
        <fullName evidence="1">Uncharacterized protein</fullName>
    </submittedName>
</protein>
<proteinExistence type="predicted"/>
<dbReference type="RefSeq" id="WP_024007184.1">
    <property type="nucleotide sequence ID" value="NZ_KI650982.1"/>
</dbReference>
<dbReference type="Proteomes" id="UP000018733">
    <property type="component" value="Unassembled WGS sequence"/>
</dbReference>
<dbReference type="PATRIC" id="fig|1424334.3.peg.4279"/>
<dbReference type="AlphaFoldDB" id="V8QPQ0"/>
<gene>
    <name evidence="1" type="ORF">W822_21330</name>
</gene>
<evidence type="ECO:0000313" key="2">
    <source>
        <dbReference type="Proteomes" id="UP000018733"/>
    </source>
</evidence>
<name>V8QPQ0_9BURK</name>
<dbReference type="OrthoDB" id="8962251at2"/>
<reference evidence="1 2" key="1">
    <citation type="journal article" date="2014" name="Genome Announc.">
        <title>Draft Genome Sequence of Advenella kashmirensis Strain W13003, a Polycyclic Aromatic Hydrocarbon-Degrading Bacterium.</title>
        <authorList>
            <person name="Wang X."/>
            <person name="Jin D."/>
            <person name="Zhou L."/>
            <person name="Wu L."/>
            <person name="An W."/>
            <person name="Zhao L."/>
        </authorList>
    </citation>
    <scope>NUCLEOTIDE SEQUENCE [LARGE SCALE GENOMIC DNA]</scope>
    <source>
        <strain evidence="1 2">W13003</strain>
    </source>
</reference>
<evidence type="ECO:0000313" key="1">
    <source>
        <dbReference type="EMBL" id="ETF00974.1"/>
    </source>
</evidence>
<dbReference type="EMBL" id="AYXT01000013">
    <property type="protein sequence ID" value="ETF00974.1"/>
    <property type="molecule type" value="Genomic_DNA"/>
</dbReference>
<keyword evidence="2" id="KW-1185">Reference proteome</keyword>
<comment type="caution">
    <text evidence="1">The sequence shown here is derived from an EMBL/GenBank/DDBJ whole genome shotgun (WGS) entry which is preliminary data.</text>
</comment>
<dbReference type="STRING" id="1424334.W822_21330"/>
<organism evidence="1 2">
    <name type="scientific">Advenella kashmirensis W13003</name>
    <dbReference type="NCBI Taxonomy" id="1424334"/>
    <lineage>
        <taxon>Bacteria</taxon>
        <taxon>Pseudomonadati</taxon>
        <taxon>Pseudomonadota</taxon>
        <taxon>Betaproteobacteria</taxon>
        <taxon>Burkholderiales</taxon>
        <taxon>Alcaligenaceae</taxon>
    </lineage>
</organism>
<sequence>MDYTGEEIGFEANVNGYNADSEEILYYLPPGVKADSVPIFDEEENAVIGFHWTDPSVPKENQRFAPHVTYDIEGKIISESHIYDPPIQPVYPLENAILFFVGGTGIRAIFSGGKSLVVGGGTRLARSFAIGAGSGLITQSAITALKVSFRVLTTREIFKFTATTLRHMGETGRYVPTQILYLAFRYGKKTPDPKGIAGLFRYEIPIKTVTSANGQVRNRVLEVVIRDKDLTIMHFLYK</sequence>
<dbReference type="HOGENOM" id="CLU_099791_0_0_4"/>
<dbReference type="eggNOG" id="ENOG5032KMV">
    <property type="taxonomic scope" value="Bacteria"/>
</dbReference>